<gene>
    <name evidence="1" type="ORF">F6J89_21880</name>
</gene>
<reference evidence="1" key="1">
    <citation type="submission" date="2019-11" db="EMBL/GenBank/DDBJ databases">
        <title>Genomic insights into an expanded diversity of filamentous marine cyanobacteria reveals the extraordinary biosynthetic potential of Moorea and Okeania.</title>
        <authorList>
            <person name="Ferreira Leao T."/>
            <person name="Wang M."/>
            <person name="Moss N."/>
            <person name="Da Silva R."/>
            <person name="Sanders J."/>
            <person name="Nurk S."/>
            <person name="Gurevich A."/>
            <person name="Humphrey G."/>
            <person name="Reher R."/>
            <person name="Zhu Q."/>
            <person name="Belda-Ferre P."/>
            <person name="Glukhov E."/>
            <person name="Rex R."/>
            <person name="Dorrestein P.C."/>
            <person name="Knight R."/>
            <person name="Pevzner P."/>
            <person name="Gerwick W.H."/>
            <person name="Gerwick L."/>
        </authorList>
    </citation>
    <scope>NUCLEOTIDE SEQUENCE</scope>
    <source>
        <strain evidence="1">SIO1C4</strain>
    </source>
</reference>
<comment type="caution">
    <text evidence="1">The sequence shown here is derived from an EMBL/GenBank/DDBJ whole genome shotgun (WGS) entry which is preliminary data.</text>
</comment>
<name>A0A6B3N9B1_9CYAN</name>
<protein>
    <submittedName>
        <fullName evidence="1">Uncharacterized protein</fullName>
    </submittedName>
</protein>
<dbReference type="EMBL" id="JAAHFQ010000503">
    <property type="protein sequence ID" value="NER30196.1"/>
    <property type="molecule type" value="Genomic_DNA"/>
</dbReference>
<proteinExistence type="predicted"/>
<evidence type="ECO:0000313" key="1">
    <source>
        <dbReference type="EMBL" id="NER30196.1"/>
    </source>
</evidence>
<dbReference type="AlphaFoldDB" id="A0A6B3N9B1"/>
<sequence>MSNGESELPVSKYPVSPFKIAETIQGLMDQLPPRRLKGNLTYENVIKYYIEEMPHEFGVKCGVCLHQKRKKHFSFVQVFLFDSGNLVMRSDSRIYGRLLEIDGFDEELSEAFGNFNVLFLES</sequence>
<organism evidence="1">
    <name type="scientific">Symploca sp. SIO1C4</name>
    <dbReference type="NCBI Taxonomy" id="2607765"/>
    <lineage>
        <taxon>Bacteria</taxon>
        <taxon>Bacillati</taxon>
        <taxon>Cyanobacteriota</taxon>
        <taxon>Cyanophyceae</taxon>
        <taxon>Coleofasciculales</taxon>
        <taxon>Coleofasciculaceae</taxon>
        <taxon>Symploca</taxon>
    </lineage>
</organism>
<accession>A0A6B3N9B1</accession>